<comment type="caution">
    <text evidence="1">The sequence shown here is derived from an EMBL/GenBank/DDBJ whole genome shotgun (WGS) entry which is preliminary data.</text>
</comment>
<evidence type="ECO:0000313" key="1">
    <source>
        <dbReference type="EMBL" id="KAG6484713.1"/>
    </source>
</evidence>
<reference evidence="1 2" key="1">
    <citation type="submission" date="2020-08" db="EMBL/GenBank/DDBJ databases">
        <title>Plant Genome Project.</title>
        <authorList>
            <person name="Zhang R.-G."/>
        </authorList>
    </citation>
    <scope>NUCLEOTIDE SEQUENCE [LARGE SCALE GENOMIC DNA]</scope>
    <source>
        <tissue evidence="1">Rhizome</tissue>
    </source>
</reference>
<dbReference type="Proteomes" id="UP000734854">
    <property type="component" value="Unassembled WGS sequence"/>
</dbReference>
<dbReference type="EMBL" id="JACMSC010000015">
    <property type="protein sequence ID" value="KAG6484713.1"/>
    <property type="molecule type" value="Genomic_DNA"/>
</dbReference>
<gene>
    <name evidence="1" type="ORF">ZIOFF_053236</name>
</gene>
<organism evidence="1 2">
    <name type="scientific">Zingiber officinale</name>
    <name type="common">Ginger</name>
    <name type="synonym">Amomum zingiber</name>
    <dbReference type="NCBI Taxonomy" id="94328"/>
    <lineage>
        <taxon>Eukaryota</taxon>
        <taxon>Viridiplantae</taxon>
        <taxon>Streptophyta</taxon>
        <taxon>Embryophyta</taxon>
        <taxon>Tracheophyta</taxon>
        <taxon>Spermatophyta</taxon>
        <taxon>Magnoliopsida</taxon>
        <taxon>Liliopsida</taxon>
        <taxon>Zingiberales</taxon>
        <taxon>Zingiberaceae</taxon>
        <taxon>Zingiber</taxon>
    </lineage>
</organism>
<dbReference type="PANTHER" id="PTHR33052">
    <property type="entry name" value="DUF4228 DOMAIN PROTEIN-RELATED"/>
    <property type="match status" value="1"/>
</dbReference>
<dbReference type="AlphaFoldDB" id="A0A8J5KIC4"/>
<dbReference type="Pfam" id="PF14009">
    <property type="entry name" value="PADRE"/>
    <property type="match status" value="1"/>
</dbReference>
<dbReference type="InterPro" id="IPR025322">
    <property type="entry name" value="PADRE_dom"/>
</dbReference>
<name>A0A8J5KIC4_ZINOF</name>
<protein>
    <submittedName>
        <fullName evidence="1">Uncharacterized protein</fullName>
    </submittedName>
</protein>
<proteinExistence type="predicted"/>
<keyword evidence="2" id="KW-1185">Reference proteome</keyword>
<sequence length="116" mass="13009">MVLQDGELQEFAQLVKASHVLQSMHPTAYFVCDADDMVFDGHAPAANELRPGKLYFVLLVSMLRRPLHAEEMAALAVKANTALAGRCRRRAGHIREDGKKKNRERARNNIRIIKSG</sequence>
<accession>A0A8J5KIC4</accession>
<evidence type="ECO:0000313" key="2">
    <source>
        <dbReference type="Proteomes" id="UP000734854"/>
    </source>
</evidence>